<evidence type="ECO:0000256" key="3">
    <source>
        <dbReference type="ARBA" id="ARBA00022475"/>
    </source>
</evidence>
<evidence type="ECO:0000313" key="11">
    <source>
        <dbReference type="EMBL" id="KZM95642.1"/>
    </source>
</evidence>
<keyword evidence="3" id="KW-1003">Cell membrane</keyword>
<comment type="subunit">
    <text evidence="8">Homodimer. Forms long polymer filaments with other SOKs proteins polymers (e.g. SOK1, SOK2, SOK3 and SOK4) crucial for polar localization and biological activity. Binds to ANGUSTIFOLIA (AN).</text>
</comment>
<dbReference type="GO" id="GO:0051258">
    <property type="term" value="P:protein polymerization"/>
    <property type="evidence" value="ECO:0007669"/>
    <property type="project" value="UniProtKB-ARBA"/>
</dbReference>
<feature type="region of interest" description="Disordered" evidence="9">
    <location>
        <begin position="1"/>
        <end position="47"/>
    </location>
</feature>
<evidence type="ECO:0000313" key="12">
    <source>
        <dbReference type="EMBL" id="WOH02210.1"/>
    </source>
</evidence>
<keyword evidence="5" id="KW-0472">Membrane</keyword>
<dbReference type="InterPro" id="IPR010369">
    <property type="entry name" value="SOK"/>
</dbReference>
<proteinExistence type="inferred from homology"/>
<gene>
    <name evidence="11" type="ORF">DCAR_018884</name>
    <name evidence="12" type="ORF">DCAR_0521599</name>
</gene>
<dbReference type="PANTHER" id="PTHR31083:SF4">
    <property type="entry name" value="PROTEIN SOSEKI 4-RELATED"/>
    <property type="match status" value="1"/>
</dbReference>
<evidence type="ECO:0000256" key="9">
    <source>
        <dbReference type="SAM" id="MobiDB-lite"/>
    </source>
</evidence>
<evidence type="ECO:0000256" key="2">
    <source>
        <dbReference type="ARBA" id="ARBA00022473"/>
    </source>
</evidence>
<feature type="compositionally biased region" description="Low complexity" evidence="9">
    <location>
        <begin position="189"/>
        <end position="203"/>
    </location>
</feature>
<keyword evidence="4" id="KW-0132">Cell division</keyword>
<reference evidence="12" key="2">
    <citation type="submission" date="2022-03" db="EMBL/GenBank/DDBJ databases">
        <title>Draft title - Genomic analysis of global carrot germplasm unveils the trajectory of domestication and the origin of high carotenoid orange carrot.</title>
        <authorList>
            <person name="Iorizzo M."/>
            <person name="Ellison S."/>
            <person name="Senalik D."/>
            <person name="Macko-Podgorni A."/>
            <person name="Grzebelus D."/>
            <person name="Bostan H."/>
            <person name="Rolling W."/>
            <person name="Curaba J."/>
            <person name="Simon P."/>
        </authorList>
    </citation>
    <scope>NUCLEOTIDE SEQUENCE</scope>
    <source>
        <tissue evidence="12">Leaf</tissue>
    </source>
</reference>
<dbReference type="InterPro" id="IPR048351">
    <property type="entry name" value="SOK_DIX"/>
</dbReference>
<feature type="domain" description="SOSEKI DIX-like" evidence="10">
    <location>
        <begin position="52"/>
        <end position="139"/>
    </location>
</feature>
<feature type="compositionally biased region" description="Polar residues" evidence="9">
    <location>
        <begin position="1"/>
        <end position="37"/>
    </location>
</feature>
<keyword evidence="6" id="KW-0131">Cell cycle</keyword>
<dbReference type="GO" id="GO:0090708">
    <property type="term" value="P:specification of plant organ axis polarity"/>
    <property type="evidence" value="ECO:0007669"/>
    <property type="project" value="UniProtKB-ARBA"/>
</dbReference>
<dbReference type="GO" id="GO:0051302">
    <property type="term" value="P:regulation of cell division"/>
    <property type="evidence" value="ECO:0007669"/>
    <property type="project" value="UniProtKB-ARBA"/>
</dbReference>
<evidence type="ECO:0000256" key="5">
    <source>
        <dbReference type="ARBA" id="ARBA00023136"/>
    </source>
</evidence>
<evidence type="ECO:0000256" key="8">
    <source>
        <dbReference type="ARBA" id="ARBA00046534"/>
    </source>
</evidence>
<dbReference type="STRING" id="79200.A0A162A3G3"/>
<keyword evidence="2" id="KW-0217">Developmental protein</keyword>
<dbReference type="InterPro" id="IPR021182">
    <property type="entry name" value="SOK_magnoliopsida"/>
</dbReference>
<dbReference type="Gramene" id="KZM95642">
    <property type="protein sequence ID" value="KZM95642"/>
    <property type="gene ID" value="DCAR_018884"/>
</dbReference>
<sequence>MNSSARIGRSNSELQTSRNLRYTKSNSQEQGSRTSWANLPPTHHHPKAHRKVPVLYYLSKDGHLQHPHFVEVPLSSDSLRLRDVINRLNSLRGTAMPSLYSWSSKRSYKNGFVWQDLEEDDIIYPAEGQEYILKGSELLEPPALLQDAVVTFPSKPRSGSGSEFPAPARRRNQSWSAIDLREYKVYKSDSAGEPAGKAAADASTQTGEMRNRRHVVEKSTELSREEFSPPPSESSPETLESLIKADGKTIKIVGSGEKRDDVAVSNHPSGRMKASTVLMQLLTCGSIGFKDCGPGYMREHPGLSVVGSYKARLPRGGVEEEQLRANVTGKVRVEEKDYFSGSLLQETNKDEFPALKRSSSCNADR</sequence>
<dbReference type="Proteomes" id="UP000077755">
    <property type="component" value="Chromosome 5"/>
</dbReference>
<name>A0A162A3G3_DAUCS</name>
<accession>A0A162A3G3</accession>
<evidence type="ECO:0000256" key="6">
    <source>
        <dbReference type="ARBA" id="ARBA00023306"/>
    </source>
</evidence>
<reference evidence="11" key="1">
    <citation type="journal article" date="2016" name="Nat. Genet.">
        <title>A high-quality carrot genome assembly provides new insights into carotenoid accumulation and asterid genome evolution.</title>
        <authorList>
            <person name="Iorizzo M."/>
            <person name="Ellison S."/>
            <person name="Senalik D."/>
            <person name="Zeng P."/>
            <person name="Satapoomin P."/>
            <person name="Huang J."/>
            <person name="Bowman M."/>
            <person name="Iovene M."/>
            <person name="Sanseverino W."/>
            <person name="Cavagnaro P."/>
            <person name="Yildiz M."/>
            <person name="Macko-Podgorni A."/>
            <person name="Moranska E."/>
            <person name="Grzebelus E."/>
            <person name="Grzebelus D."/>
            <person name="Ashrafi H."/>
            <person name="Zheng Z."/>
            <person name="Cheng S."/>
            <person name="Spooner D."/>
            <person name="Van Deynze A."/>
            <person name="Simon P."/>
        </authorList>
    </citation>
    <scope>NUCLEOTIDE SEQUENCE [LARGE SCALE GENOMIC DNA]</scope>
    <source>
        <tissue evidence="11">Leaf</tissue>
    </source>
</reference>
<dbReference type="EMBL" id="LNRQ01000005">
    <property type="protein sequence ID" value="KZM95642.1"/>
    <property type="molecule type" value="Genomic_DNA"/>
</dbReference>
<feature type="compositionally biased region" description="Basic and acidic residues" evidence="9">
    <location>
        <begin position="214"/>
        <end position="227"/>
    </location>
</feature>
<dbReference type="PIRSF" id="PIRSF031043">
    <property type="entry name" value="UCP031043"/>
    <property type="match status" value="1"/>
</dbReference>
<dbReference type="GO" id="GO:2000067">
    <property type="term" value="P:regulation of root morphogenesis"/>
    <property type="evidence" value="ECO:0007669"/>
    <property type="project" value="UniProtKB-ARBA"/>
</dbReference>
<dbReference type="EMBL" id="CP093347">
    <property type="protein sequence ID" value="WOH02210.1"/>
    <property type="molecule type" value="Genomic_DNA"/>
</dbReference>
<organism evidence="11">
    <name type="scientific">Daucus carota subsp. sativus</name>
    <name type="common">Carrot</name>
    <dbReference type="NCBI Taxonomy" id="79200"/>
    <lineage>
        <taxon>Eukaryota</taxon>
        <taxon>Viridiplantae</taxon>
        <taxon>Streptophyta</taxon>
        <taxon>Embryophyta</taxon>
        <taxon>Tracheophyta</taxon>
        <taxon>Spermatophyta</taxon>
        <taxon>Magnoliopsida</taxon>
        <taxon>eudicotyledons</taxon>
        <taxon>Gunneridae</taxon>
        <taxon>Pentapetalae</taxon>
        <taxon>asterids</taxon>
        <taxon>campanulids</taxon>
        <taxon>Apiales</taxon>
        <taxon>Apiaceae</taxon>
        <taxon>Apioideae</taxon>
        <taxon>Scandiceae</taxon>
        <taxon>Daucinae</taxon>
        <taxon>Daucus</taxon>
        <taxon>Daucus sect. Daucus</taxon>
    </lineage>
</organism>
<dbReference type="GO" id="GO:0051301">
    <property type="term" value="P:cell division"/>
    <property type="evidence" value="ECO:0007669"/>
    <property type="project" value="UniProtKB-KW"/>
</dbReference>
<keyword evidence="13" id="KW-1185">Reference proteome</keyword>
<dbReference type="PANTHER" id="PTHR31083">
    <property type="entry name" value="UPSTREAM OF FLC PROTEIN (DUF966)"/>
    <property type="match status" value="1"/>
</dbReference>
<evidence type="ECO:0000259" key="10">
    <source>
        <dbReference type="Pfam" id="PF06136"/>
    </source>
</evidence>
<comment type="subcellular location">
    <subcellularLocation>
        <location evidence="1">Cell membrane</location>
        <topology evidence="1">Peripheral membrane protein</topology>
        <orientation evidence="1">Cytoplasmic side</orientation>
    </subcellularLocation>
</comment>
<dbReference type="GO" id="GO:0005886">
    <property type="term" value="C:plasma membrane"/>
    <property type="evidence" value="ECO:0007669"/>
    <property type="project" value="UniProtKB-SubCell"/>
</dbReference>
<evidence type="ECO:0000256" key="1">
    <source>
        <dbReference type="ARBA" id="ARBA00004413"/>
    </source>
</evidence>
<evidence type="ECO:0000313" key="13">
    <source>
        <dbReference type="Proteomes" id="UP000077755"/>
    </source>
</evidence>
<protein>
    <recommendedName>
        <fullName evidence="10">SOSEKI DIX-like domain-containing protein</fullName>
    </recommendedName>
</protein>
<feature type="region of interest" description="Disordered" evidence="9">
    <location>
        <begin position="189"/>
        <end position="239"/>
    </location>
</feature>
<dbReference type="Pfam" id="PF06136">
    <property type="entry name" value="SOK"/>
    <property type="match status" value="1"/>
</dbReference>
<comment type="similarity">
    <text evidence="7">Belongs to the SOSEKI family.</text>
</comment>
<dbReference type="OMA" id="NIVWTEP"/>
<evidence type="ECO:0000256" key="7">
    <source>
        <dbReference type="ARBA" id="ARBA00024211"/>
    </source>
</evidence>
<dbReference type="AlphaFoldDB" id="A0A162A3G3"/>
<evidence type="ECO:0000256" key="4">
    <source>
        <dbReference type="ARBA" id="ARBA00022618"/>
    </source>
</evidence>